<feature type="compositionally biased region" description="Basic and acidic residues" evidence="1">
    <location>
        <begin position="27"/>
        <end position="38"/>
    </location>
</feature>
<evidence type="ECO:0000313" key="3">
    <source>
        <dbReference type="Proteomes" id="UP000772434"/>
    </source>
</evidence>
<dbReference type="AlphaFoldDB" id="A0A9P5U468"/>
<feature type="region of interest" description="Disordered" evidence="1">
    <location>
        <begin position="22"/>
        <end position="52"/>
    </location>
</feature>
<accession>A0A9P5U468</accession>
<reference evidence="2" key="1">
    <citation type="submission" date="2020-11" db="EMBL/GenBank/DDBJ databases">
        <authorList>
            <consortium name="DOE Joint Genome Institute"/>
            <person name="Ahrendt S."/>
            <person name="Riley R."/>
            <person name="Andreopoulos W."/>
            <person name="Labutti K."/>
            <person name="Pangilinan J."/>
            <person name="Ruiz-Duenas F.J."/>
            <person name="Barrasa J.M."/>
            <person name="Sanchez-Garcia M."/>
            <person name="Camarero S."/>
            <person name="Miyauchi S."/>
            <person name="Serrano A."/>
            <person name="Linde D."/>
            <person name="Babiker R."/>
            <person name="Drula E."/>
            <person name="Ayuso-Fernandez I."/>
            <person name="Pacheco R."/>
            <person name="Padilla G."/>
            <person name="Ferreira P."/>
            <person name="Barriuso J."/>
            <person name="Kellner H."/>
            <person name="Castanera R."/>
            <person name="Alfaro M."/>
            <person name="Ramirez L."/>
            <person name="Pisabarro A.G."/>
            <person name="Kuo A."/>
            <person name="Tritt A."/>
            <person name="Lipzen A."/>
            <person name="He G."/>
            <person name="Yan M."/>
            <person name="Ng V."/>
            <person name="Cullen D."/>
            <person name="Martin F."/>
            <person name="Rosso M.-N."/>
            <person name="Henrissat B."/>
            <person name="Hibbett D."/>
            <person name="Martinez A.T."/>
            <person name="Grigoriev I.V."/>
        </authorList>
    </citation>
    <scope>NUCLEOTIDE SEQUENCE</scope>
    <source>
        <strain evidence="2">AH 40177</strain>
    </source>
</reference>
<comment type="caution">
    <text evidence="2">The sequence shown here is derived from an EMBL/GenBank/DDBJ whole genome shotgun (WGS) entry which is preliminary data.</text>
</comment>
<name>A0A9P5U468_9AGAR</name>
<dbReference type="EMBL" id="JADNRY010000100">
    <property type="protein sequence ID" value="KAF9065641.1"/>
    <property type="molecule type" value="Genomic_DNA"/>
</dbReference>
<sequence>MTEFRDEFKQVVQASRYHGTVRGGDGFSKDHLDEKDGDSSNMYDGSKSNWAGGVGVNFSGRKEVLWWEVMVECEVPVRVSEFVPDGFHNLCRVIIISLFAPRTTLVLVEIH</sequence>
<proteinExistence type="predicted"/>
<evidence type="ECO:0000256" key="1">
    <source>
        <dbReference type="SAM" id="MobiDB-lite"/>
    </source>
</evidence>
<protein>
    <submittedName>
        <fullName evidence="2">Uncharacterized protein</fullName>
    </submittedName>
</protein>
<evidence type="ECO:0000313" key="2">
    <source>
        <dbReference type="EMBL" id="KAF9065641.1"/>
    </source>
</evidence>
<gene>
    <name evidence="2" type="ORF">BDP27DRAFT_1366241</name>
</gene>
<organism evidence="2 3">
    <name type="scientific">Rhodocollybia butyracea</name>
    <dbReference type="NCBI Taxonomy" id="206335"/>
    <lineage>
        <taxon>Eukaryota</taxon>
        <taxon>Fungi</taxon>
        <taxon>Dikarya</taxon>
        <taxon>Basidiomycota</taxon>
        <taxon>Agaricomycotina</taxon>
        <taxon>Agaricomycetes</taxon>
        <taxon>Agaricomycetidae</taxon>
        <taxon>Agaricales</taxon>
        <taxon>Marasmiineae</taxon>
        <taxon>Omphalotaceae</taxon>
        <taxon>Rhodocollybia</taxon>
    </lineage>
</organism>
<keyword evidence="3" id="KW-1185">Reference proteome</keyword>
<feature type="compositionally biased region" description="Polar residues" evidence="1">
    <location>
        <begin position="39"/>
        <end position="49"/>
    </location>
</feature>
<dbReference type="Proteomes" id="UP000772434">
    <property type="component" value="Unassembled WGS sequence"/>
</dbReference>